<dbReference type="EMBL" id="BOOY01000024">
    <property type="protein sequence ID" value="GIJ03719.1"/>
    <property type="molecule type" value="Genomic_DNA"/>
</dbReference>
<evidence type="ECO:0000313" key="1">
    <source>
        <dbReference type="EMBL" id="GIJ03719.1"/>
    </source>
</evidence>
<dbReference type="Proteomes" id="UP000652013">
    <property type="component" value="Unassembled WGS sequence"/>
</dbReference>
<evidence type="ECO:0000313" key="2">
    <source>
        <dbReference type="Proteomes" id="UP000652013"/>
    </source>
</evidence>
<organism evidence="1 2">
    <name type="scientific">Spirilliplanes yamanashiensis</name>
    <dbReference type="NCBI Taxonomy" id="42233"/>
    <lineage>
        <taxon>Bacteria</taxon>
        <taxon>Bacillati</taxon>
        <taxon>Actinomycetota</taxon>
        <taxon>Actinomycetes</taxon>
        <taxon>Micromonosporales</taxon>
        <taxon>Micromonosporaceae</taxon>
        <taxon>Spirilliplanes</taxon>
    </lineage>
</organism>
<proteinExistence type="predicted"/>
<accession>A0A8J4DJV9</accession>
<dbReference type="InterPro" id="IPR014942">
    <property type="entry name" value="AbiEii"/>
</dbReference>
<evidence type="ECO:0008006" key="3">
    <source>
        <dbReference type="Google" id="ProtNLM"/>
    </source>
</evidence>
<dbReference type="Pfam" id="PF08843">
    <property type="entry name" value="AbiEii"/>
    <property type="match status" value="1"/>
</dbReference>
<dbReference type="AlphaFoldDB" id="A0A8J4DJV9"/>
<gene>
    <name evidence="1" type="ORF">Sya03_30710</name>
</gene>
<reference evidence="1" key="1">
    <citation type="submission" date="2021-01" db="EMBL/GenBank/DDBJ databases">
        <title>Whole genome shotgun sequence of Spirilliplanes yamanashiensis NBRC 15828.</title>
        <authorList>
            <person name="Komaki H."/>
            <person name="Tamura T."/>
        </authorList>
    </citation>
    <scope>NUCLEOTIDE SEQUENCE</scope>
    <source>
        <strain evidence="1">NBRC 15828</strain>
    </source>
</reference>
<comment type="caution">
    <text evidence="1">The sequence shown here is derived from an EMBL/GenBank/DDBJ whole genome shotgun (WGS) entry which is preliminary data.</text>
</comment>
<keyword evidence="2" id="KW-1185">Reference proteome</keyword>
<name>A0A8J4DJV9_9ACTN</name>
<sequence>MYDRAVVAARSSPERFLQLRVARVALAAAAEFGFALGGGHALRLHGLVRRPTAGVHLATDRESAVRPAVAGVRAALAAEGLAAAPPDEELFEGSGDAYAELTVRDARDAARLSLARLPRQHAAVPLSVGPVLHPDDLFAAKVVALATRSEIRDYLDVGAALAAGYDRGRLLTLARLHDPGLTDDELAAALRRLDALPDTPFLRYGVRSPDVGELRRRLSDWPR</sequence>
<protein>
    <recommendedName>
        <fullName evidence="3">Nucleotidyl transferase AbiEii/AbiGii toxin family protein</fullName>
    </recommendedName>
</protein>